<keyword evidence="2" id="KW-0472">Membrane</keyword>
<evidence type="ECO:0000313" key="4">
    <source>
        <dbReference type="Proteomes" id="UP001590950"/>
    </source>
</evidence>
<dbReference type="EMBL" id="JBEFKJ010000013">
    <property type="protein sequence ID" value="KAL2042747.1"/>
    <property type="molecule type" value="Genomic_DNA"/>
</dbReference>
<feature type="transmembrane region" description="Helical" evidence="2">
    <location>
        <begin position="44"/>
        <end position="63"/>
    </location>
</feature>
<proteinExistence type="predicted"/>
<evidence type="ECO:0000313" key="3">
    <source>
        <dbReference type="EMBL" id="KAL2042747.1"/>
    </source>
</evidence>
<protein>
    <submittedName>
        <fullName evidence="3">Uncharacterized protein</fullName>
    </submittedName>
</protein>
<keyword evidence="4" id="KW-1185">Reference proteome</keyword>
<sequence>MSSIVKSQSIKSQSIKSQPFKPQPFKSQPIKSPPINSCGIKARSAILAASTGIIAAVGAWYGAGLKKNQEKKQAVEARRQATTADKIAILEEARLALITKKNALETKIAEVEGRHYNAEGKKVMKPAQGRQLWN</sequence>
<gene>
    <name evidence="3" type="ORF">N7G274_004506</name>
</gene>
<feature type="region of interest" description="Disordered" evidence="1">
    <location>
        <begin position="1"/>
        <end position="34"/>
    </location>
</feature>
<dbReference type="Proteomes" id="UP001590950">
    <property type="component" value="Unassembled WGS sequence"/>
</dbReference>
<name>A0ABR4AA41_9LECA</name>
<evidence type="ECO:0000256" key="1">
    <source>
        <dbReference type="SAM" id="MobiDB-lite"/>
    </source>
</evidence>
<accession>A0ABR4AA41</accession>
<reference evidence="3 4" key="1">
    <citation type="submission" date="2024-09" db="EMBL/GenBank/DDBJ databases">
        <title>Rethinking Asexuality: The Enigmatic Case of Functional Sexual Genes in Lepraria (Stereocaulaceae).</title>
        <authorList>
            <person name="Doellman M."/>
            <person name="Sun Y."/>
            <person name="Barcenas-Pena A."/>
            <person name="Lumbsch H.T."/>
            <person name="Grewe F."/>
        </authorList>
    </citation>
    <scope>NUCLEOTIDE SEQUENCE [LARGE SCALE GENOMIC DNA]</scope>
    <source>
        <strain evidence="3 4">Mercado 3170</strain>
    </source>
</reference>
<comment type="caution">
    <text evidence="3">The sequence shown here is derived from an EMBL/GenBank/DDBJ whole genome shotgun (WGS) entry which is preliminary data.</text>
</comment>
<organism evidence="3 4">
    <name type="scientific">Stereocaulon virgatum</name>
    <dbReference type="NCBI Taxonomy" id="373712"/>
    <lineage>
        <taxon>Eukaryota</taxon>
        <taxon>Fungi</taxon>
        <taxon>Dikarya</taxon>
        <taxon>Ascomycota</taxon>
        <taxon>Pezizomycotina</taxon>
        <taxon>Lecanoromycetes</taxon>
        <taxon>OSLEUM clade</taxon>
        <taxon>Lecanoromycetidae</taxon>
        <taxon>Lecanorales</taxon>
        <taxon>Lecanorineae</taxon>
        <taxon>Stereocaulaceae</taxon>
        <taxon>Stereocaulon</taxon>
    </lineage>
</organism>
<keyword evidence="2" id="KW-1133">Transmembrane helix</keyword>
<evidence type="ECO:0000256" key="2">
    <source>
        <dbReference type="SAM" id="Phobius"/>
    </source>
</evidence>
<keyword evidence="2" id="KW-0812">Transmembrane</keyword>